<accession>A0A8S1RE18</accession>
<dbReference type="GO" id="GO:0005509">
    <property type="term" value="F:calcium ion binding"/>
    <property type="evidence" value="ECO:0007669"/>
    <property type="project" value="InterPro"/>
</dbReference>
<keyword evidence="3" id="KW-1185">Reference proteome</keyword>
<reference evidence="2" key="1">
    <citation type="submission" date="2021-01" db="EMBL/GenBank/DDBJ databases">
        <authorList>
            <consortium name="Genoscope - CEA"/>
            <person name="William W."/>
        </authorList>
    </citation>
    <scope>NUCLEOTIDE SEQUENCE</scope>
</reference>
<gene>
    <name evidence="2" type="ORF">PSON_ATCC_30995.1.T1570065</name>
</gene>
<comment type="caution">
    <text evidence="2">The sequence shown here is derived from an EMBL/GenBank/DDBJ whole genome shotgun (WGS) entry which is preliminary data.</text>
</comment>
<name>A0A8S1RE18_9CILI</name>
<dbReference type="AlphaFoldDB" id="A0A8S1RE18"/>
<protein>
    <recommendedName>
        <fullName evidence="1">EF-hand domain-containing protein</fullName>
    </recommendedName>
</protein>
<dbReference type="PANTHER" id="PTHR46763">
    <property type="entry name" value="DYNEIN REGULATORY COMPLEX PROTEIN 8"/>
    <property type="match status" value="1"/>
</dbReference>
<dbReference type="PANTHER" id="PTHR46763:SF1">
    <property type="entry name" value="DYNEIN REGULATORY COMPLEX PROTEIN 8"/>
    <property type="match status" value="1"/>
</dbReference>
<feature type="domain" description="EF-hand" evidence="1">
    <location>
        <begin position="17"/>
        <end position="52"/>
    </location>
</feature>
<proteinExistence type="predicted"/>
<dbReference type="EMBL" id="CAJJDN010000157">
    <property type="protein sequence ID" value="CAD8125230.1"/>
    <property type="molecule type" value="Genomic_DNA"/>
</dbReference>
<dbReference type="FunFam" id="1.10.238.10:FF:000001">
    <property type="entry name" value="Calmodulin 1"/>
    <property type="match status" value="1"/>
</dbReference>
<dbReference type="PROSITE" id="PS50222">
    <property type="entry name" value="EF_HAND_2"/>
    <property type="match status" value="2"/>
</dbReference>
<evidence type="ECO:0000313" key="2">
    <source>
        <dbReference type="EMBL" id="CAD8125230.1"/>
    </source>
</evidence>
<dbReference type="Proteomes" id="UP000692954">
    <property type="component" value="Unassembled WGS sequence"/>
</dbReference>
<organism evidence="2 3">
    <name type="scientific">Paramecium sonneborni</name>
    <dbReference type="NCBI Taxonomy" id="65129"/>
    <lineage>
        <taxon>Eukaryota</taxon>
        <taxon>Sar</taxon>
        <taxon>Alveolata</taxon>
        <taxon>Ciliophora</taxon>
        <taxon>Intramacronucleata</taxon>
        <taxon>Oligohymenophorea</taxon>
        <taxon>Peniculida</taxon>
        <taxon>Parameciidae</taxon>
        <taxon>Paramecium</taxon>
    </lineage>
</organism>
<sequence>MWDPNASIQEKQKMEQYMKEKILETFNLFAQDKKGYVDKKEIPYIMRFLGKFPSEAQVSKTILPQIEEDEPSESIKYQKFEPFMIQVLKSNEYDPDDTDTLLAAFRQLDEEKKGYIEIDTLKQKLTTMGIQFRPLEIDDFIKFATNGDPNATVIYYEDYILRLQFFIEKHMESVTKQYNPEK</sequence>
<evidence type="ECO:0000259" key="1">
    <source>
        <dbReference type="PROSITE" id="PS50222"/>
    </source>
</evidence>
<dbReference type="OrthoDB" id="10260307at2759"/>
<feature type="domain" description="EF-hand" evidence="1">
    <location>
        <begin position="96"/>
        <end position="131"/>
    </location>
</feature>
<dbReference type="InterPro" id="IPR002048">
    <property type="entry name" value="EF_hand_dom"/>
</dbReference>
<evidence type="ECO:0000313" key="3">
    <source>
        <dbReference type="Proteomes" id="UP000692954"/>
    </source>
</evidence>